<keyword evidence="9" id="KW-0378">Hydrolase</keyword>
<evidence type="ECO:0000256" key="8">
    <source>
        <dbReference type="ARBA" id="ARBA00022759"/>
    </source>
</evidence>
<dbReference type="InterPro" id="IPR047151">
    <property type="entry name" value="RNZ2-like"/>
</dbReference>
<dbReference type="GO" id="GO:1990180">
    <property type="term" value="P:mitochondrial tRNA 3'-end processing"/>
    <property type="evidence" value="ECO:0007669"/>
    <property type="project" value="TreeGrafter"/>
</dbReference>
<evidence type="ECO:0000313" key="14">
    <source>
        <dbReference type="Proteomes" id="UP000247409"/>
    </source>
</evidence>
<evidence type="ECO:0000256" key="9">
    <source>
        <dbReference type="ARBA" id="ARBA00022801"/>
    </source>
</evidence>
<dbReference type="GO" id="GO:0005739">
    <property type="term" value="C:mitochondrion"/>
    <property type="evidence" value="ECO:0007669"/>
    <property type="project" value="TreeGrafter"/>
</dbReference>
<evidence type="ECO:0000256" key="2">
    <source>
        <dbReference type="ARBA" id="ARBA00001947"/>
    </source>
</evidence>
<gene>
    <name evidence="13" type="ORF">BWQ96_06543</name>
</gene>
<keyword evidence="8" id="KW-0255">Endonuclease</keyword>
<organism evidence="13 14">
    <name type="scientific">Gracilariopsis chorda</name>
    <dbReference type="NCBI Taxonomy" id="448386"/>
    <lineage>
        <taxon>Eukaryota</taxon>
        <taxon>Rhodophyta</taxon>
        <taxon>Florideophyceae</taxon>
        <taxon>Rhodymeniophycidae</taxon>
        <taxon>Gracilariales</taxon>
        <taxon>Gracilariaceae</taxon>
        <taxon>Gracilariopsis</taxon>
    </lineage>
</organism>
<evidence type="ECO:0000256" key="7">
    <source>
        <dbReference type="ARBA" id="ARBA00022723"/>
    </source>
</evidence>
<keyword evidence="7" id="KW-0479">Metal-binding</keyword>
<dbReference type="OrthoDB" id="527344at2759"/>
<dbReference type="STRING" id="448386.A0A2V3INS7"/>
<dbReference type="PANTHER" id="PTHR12553">
    <property type="entry name" value="ZINC PHOSPHODIESTERASE ELAC PROTEIN 2"/>
    <property type="match status" value="1"/>
</dbReference>
<name>A0A2V3INS7_9FLOR</name>
<keyword evidence="14" id="KW-1185">Reference proteome</keyword>
<feature type="region of interest" description="Disordered" evidence="11">
    <location>
        <begin position="396"/>
        <end position="416"/>
    </location>
</feature>
<evidence type="ECO:0000256" key="4">
    <source>
        <dbReference type="ARBA" id="ARBA00012477"/>
    </source>
</evidence>
<dbReference type="EC" id="3.1.26.11" evidence="4"/>
<evidence type="ECO:0000256" key="5">
    <source>
        <dbReference type="ARBA" id="ARBA00022694"/>
    </source>
</evidence>
<dbReference type="SUPFAM" id="SSF56281">
    <property type="entry name" value="Metallo-hydrolase/oxidoreductase"/>
    <property type="match status" value="2"/>
</dbReference>
<evidence type="ECO:0000256" key="11">
    <source>
        <dbReference type="SAM" id="MobiDB-lite"/>
    </source>
</evidence>
<evidence type="ECO:0000259" key="12">
    <source>
        <dbReference type="Pfam" id="PF13691"/>
    </source>
</evidence>
<comment type="similarity">
    <text evidence="3">Belongs to the RNase Z family.</text>
</comment>
<keyword evidence="10" id="KW-0862">Zinc</keyword>
<dbReference type="Pfam" id="PF23023">
    <property type="entry name" value="Anti-Pycsar_Apyc1"/>
    <property type="match status" value="1"/>
</dbReference>
<evidence type="ECO:0000256" key="6">
    <source>
        <dbReference type="ARBA" id="ARBA00022722"/>
    </source>
</evidence>
<dbReference type="InterPro" id="IPR036866">
    <property type="entry name" value="RibonucZ/Hydroxyglut_hydro"/>
</dbReference>
<evidence type="ECO:0000256" key="1">
    <source>
        <dbReference type="ARBA" id="ARBA00000402"/>
    </source>
</evidence>
<sequence>MHSFVEVIGAGAEDTSSSVQLFFDDRRYLFECGDGTQRLFAEFGVKFGRLKGVYMTSLAAPSVGGLFGLLLTIADAGKRELEIAAPHGLRALVRAAKGFVYRPLLNLGIKEVDIEARAGAVPITVTDDPNVTIQAVPVKSRRDIEIDTGFGSHYDAISYICRLRDAEGKFNPQRAMELGVKKGRKFGLLQKGESVTTDDGRVVTSKEVMSPKTPGPIVLIISCPTIHHVESLISCPALKPSELDIYEDGEESKPVAKRVCLLIHLASKEVLSLSAYRQWCDSFGDGVGHIPLHPSATPGRSAFHTQNEEVALLHFTLDKELFPLPSDSFAPGTPDTLEDARKLGKEGKVATFDGIVQHNGTILQSLLFADRRGRWIDADSKLKYILAPKASAGPDKSNVRPRYLEKKPGHPKRPWREVSSAYAGEPLPCGVEGKTPSFISALNSGTTAVRFFGTGACLPGKHRNVSSTMIDMFGRGSILLDCGEGTWGQMVRQFGLERAQRVLCSLNVMFISHMHADHHLGIMSVLHERNLALRKHEELRQGPQLVIVGPPYLLNWLDSFQSAARVPLLDKLPPRRKSFRFFAAGALTDPQTPEAKIFADTFGFELGCVEVVHCPQSYGAVIKDCVHGWKIVYSGDTRPCEALAEAGKKRYASNT</sequence>
<evidence type="ECO:0000256" key="10">
    <source>
        <dbReference type="ARBA" id="ARBA00022833"/>
    </source>
</evidence>
<protein>
    <recommendedName>
        <fullName evidence="4">ribonuclease Z</fullName>
        <ecNumber evidence="4">3.1.26.11</ecNumber>
    </recommendedName>
</protein>
<evidence type="ECO:0000313" key="13">
    <source>
        <dbReference type="EMBL" id="PXF43713.1"/>
    </source>
</evidence>
<dbReference type="PANTHER" id="PTHR12553:SF49">
    <property type="entry name" value="ZINC PHOSPHODIESTERASE ELAC PROTEIN 2"/>
    <property type="match status" value="1"/>
</dbReference>
<dbReference type="GO" id="GO:0042781">
    <property type="term" value="F:3'-tRNA processing endoribonuclease activity"/>
    <property type="evidence" value="ECO:0007669"/>
    <property type="project" value="UniProtKB-EC"/>
</dbReference>
<reference evidence="13 14" key="1">
    <citation type="journal article" date="2018" name="Mol. Biol. Evol.">
        <title>Analysis of the draft genome of the red seaweed Gracilariopsis chorda provides insights into genome size evolution in Rhodophyta.</title>
        <authorList>
            <person name="Lee J."/>
            <person name="Yang E.C."/>
            <person name="Graf L."/>
            <person name="Yang J.H."/>
            <person name="Qiu H."/>
            <person name="Zel Zion U."/>
            <person name="Chan C.X."/>
            <person name="Stephens T.G."/>
            <person name="Weber A.P.M."/>
            <person name="Boo G.H."/>
            <person name="Boo S.M."/>
            <person name="Kim K.M."/>
            <person name="Shin Y."/>
            <person name="Jung M."/>
            <person name="Lee S.J."/>
            <person name="Yim H.S."/>
            <person name="Lee J.H."/>
            <person name="Bhattacharya D."/>
            <person name="Yoon H.S."/>
        </authorList>
    </citation>
    <scope>NUCLEOTIDE SEQUENCE [LARGE SCALE GENOMIC DNA]</scope>
    <source>
        <strain evidence="13 14">SKKU-2015</strain>
        <tissue evidence="13">Whole body</tissue>
    </source>
</reference>
<feature type="domain" description="tRNase Z endonuclease" evidence="12">
    <location>
        <begin position="7"/>
        <end position="60"/>
    </location>
</feature>
<keyword evidence="5" id="KW-0819">tRNA processing</keyword>
<accession>A0A2V3INS7</accession>
<dbReference type="AlphaFoldDB" id="A0A2V3INS7"/>
<dbReference type="InterPro" id="IPR027794">
    <property type="entry name" value="tRNase_Z_dom"/>
</dbReference>
<comment type="catalytic activity">
    <reaction evidence="1">
        <text>Endonucleolytic cleavage of RNA, removing extra 3' nucleotides from tRNA precursor, generating 3' termini of tRNAs. A 3'-hydroxy group is left at the tRNA terminus and a 5'-phosphoryl group is left at the trailer molecule.</text>
        <dbReference type="EC" id="3.1.26.11"/>
    </reaction>
</comment>
<dbReference type="Pfam" id="PF13691">
    <property type="entry name" value="Lactamase_B_4"/>
    <property type="match status" value="1"/>
</dbReference>
<dbReference type="EMBL" id="NBIV01000114">
    <property type="protein sequence ID" value="PXF43713.1"/>
    <property type="molecule type" value="Genomic_DNA"/>
</dbReference>
<evidence type="ECO:0000256" key="3">
    <source>
        <dbReference type="ARBA" id="ARBA00007823"/>
    </source>
</evidence>
<comment type="cofactor">
    <cofactor evidence="2">
        <name>Zn(2+)</name>
        <dbReference type="ChEBI" id="CHEBI:29105"/>
    </cofactor>
</comment>
<keyword evidence="6" id="KW-0540">Nuclease</keyword>
<dbReference type="GO" id="GO:0046872">
    <property type="term" value="F:metal ion binding"/>
    <property type="evidence" value="ECO:0007669"/>
    <property type="project" value="UniProtKB-KW"/>
</dbReference>
<dbReference type="Gene3D" id="3.60.15.10">
    <property type="entry name" value="Ribonuclease Z/Hydroxyacylglutathione hydrolase-like"/>
    <property type="match status" value="2"/>
</dbReference>
<dbReference type="CDD" id="cd07718">
    <property type="entry name" value="RNaseZ_ELAC1_ELAC2-C-term-like_MBL-fold"/>
    <property type="match status" value="1"/>
</dbReference>
<proteinExistence type="inferred from homology"/>
<dbReference type="Proteomes" id="UP000247409">
    <property type="component" value="Unassembled WGS sequence"/>
</dbReference>
<comment type="caution">
    <text evidence="13">The sequence shown here is derived from an EMBL/GenBank/DDBJ whole genome shotgun (WGS) entry which is preliminary data.</text>
</comment>